<sequence>MELDTLDGLREVTLDSGTQSGQTVRIAGLGVPPLHGRGRGDIVVHIEVETPTRLEGKQRELMEEIARLRGEESVAPKLAPVVEPNKIFTKIKDVLTGR</sequence>
<dbReference type="InterPro" id="IPR008971">
    <property type="entry name" value="HSP40/DnaJ_pept-bd"/>
</dbReference>
<dbReference type="SUPFAM" id="SSF49493">
    <property type="entry name" value="HSP40/DnaJ peptide-binding domain"/>
    <property type="match status" value="1"/>
</dbReference>
<accession>A0A6J6VLQ4</accession>
<dbReference type="AlphaFoldDB" id="A0A6J6VLQ4"/>
<dbReference type="GO" id="GO:0051082">
    <property type="term" value="F:unfolded protein binding"/>
    <property type="evidence" value="ECO:0007669"/>
    <property type="project" value="InterPro"/>
</dbReference>
<reference evidence="2" key="1">
    <citation type="submission" date="2020-05" db="EMBL/GenBank/DDBJ databases">
        <authorList>
            <person name="Chiriac C."/>
            <person name="Salcher M."/>
            <person name="Ghai R."/>
            <person name="Kavagutti S V."/>
        </authorList>
    </citation>
    <scope>NUCLEOTIDE SEQUENCE</scope>
</reference>
<dbReference type="GO" id="GO:0006457">
    <property type="term" value="P:protein folding"/>
    <property type="evidence" value="ECO:0007669"/>
    <property type="project" value="InterPro"/>
</dbReference>
<feature type="domain" description="Chaperone DnaJ C-terminal" evidence="1">
    <location>
        <begin position="2"/>
        <end position="51"/>
    </location>
</feature>
<gene>
    <name evidence="2" type="ORF">UFOPK2938_00228</name>
</gene>
<proteinExistence type="predicted"/>
<dbReference type="Gene3D" id="2.60.260.20">
    <property type="entry name" value="Urease metallochaperone UreE, N-terminal domain"/>
    <property type="match status" value="1"/>
</dbReference>
<evidence type="ECO:0000313" key="2">
    <source>
        <dbReference type="EMBL" id="CAB4772349.1"/>
    </source>
</evidence>
<dbReference type="Pfam" id="PF01556">
    <property type="entry name" value="DnaJ_C"/>
    <property type="match status" value="1"/>
</dbReference>
<dbReference type="EMBL" id="CAEZZX010000025">
    <property type="protein sequence ID" value="CAB4772349.1"/>
    <property type="molecule type" value="Genomic_DNA"/>
</dbReference>
<dbReference type="InterPro" id="IPR002939">
    <property type="entry name" value="DnaJ_C"/>
</dbReference>
<protein>
    <submittedName>
        <fullName evidence="2">Unannotated protein</fullName>
    </submittedName>
</protein>
<evidence type="ECO:0000259" key="1">
    <source>
        <dbReference type="Pfam" id="PF01556"/>
    </source>
</evidence>
<name>A0A6J6VLQ4_9ZZZZ</name>
<organism evidence="2">
    <name type="scientific">freshwater metagenome</name>
    <dbReference type="NCBI Taxonomy" id="449393"/>
    <lineage>
        <taxon>unclassified sequences</taxon>
        <taxon>metagenomes</taxon>
        <taxon>ecological metagenomes</taxon>
    </lineage>
</organism>